<name>A0A561VCT6_ACTTI</name>
<dbReference type="PROSITE" id="PS50887">
    <property type="entry name" value="GGDEF"/>
    <property type="match status" value="1"/>
</dbReference>
<organism evidence="2 3">
    <name type="scientific">Actinoplanes teichomyceticus</name>
    <dbReference type="NCBI Taxonomy" id="1867"/>
    <lineage>
        <taxon>Bacteria</taxon>
        <taxon>Bacillati</taxon>
        <taxon>Actinomycetota</taxon>
        <taxon>Actinomycetes</taxon>
        <taxon>Micromonosporales</taxon>
        <taxon>Micromonosporaceae</taxon>
        <taxon>Actinoplanes</taxon>
    </lineage>
</organism>
<dbReference type="SUPFAM" id="SSF55073">
    <property type="entry name" value="Nucleotide cyclase"/>
    <property type="match status" value="1"/>
</dbReference>
<dbReference type="CDD" id="cd01949">
    <property type="entry name" value="GGDEF"/>
    <property type="match status" value="1"/>
</dbReference>
<dbReference type="PANTHER" id="PTHR45138">
    <property type="entry name" value="REGULATORY COMPONENTS OF SENSORY TRANSDUCTION SYSTEM"/>
    <property type="match status" value="1"/>
</dbReference>
<dbReference type="Proteomes" id="UP000320239">
    <property type="component" value="Unassembled WGS sequence"/>
</dbReference>
<dbReference type="Pfam" id="PF00990">
    <property type="entry name" value="GGDEF"/>
    <property type="match status" value="1"/>
</dbReference>
<dbReference type="AlphaFoldDB" id="A0A561VCT6"/>
<comment type="caution">
    <text evidence="2">The sequence shown here is derived from an EMBL/GenBank/DDBJ whole genome shotgun (WGS) entry which is preliminary data.</text>
</comment>
<dbReference type="NCBIfam" id="TIGR00254">
    <property type="entry name" value="GGDEF"/>
    <property type="match status" value="1"/>
</dbReference>
<protein>
    <submittedName>
        <fullName evidence="2">Diguanylate cyclase (GGDEF)-like protein</fullName>
    </submittedName>
</protein>
<dbReference type="InterPro" id="IPR043128">
    <property type="entry name" value="Rev_trsase/Diguanyl_cyclase"/>
</dbReference>
<dbReference type="SMART" id="SM00065">
    <property type="entry name" value="GAF"/>
    <property type="match status" value="2"/>
</dbReference>
<evidence type="ECO:0000259" key="1">
    <source>
        <dbReference type="PROSITE" id="PS50887"/>
    </source>
</evidence>
<dbReference type="SUPFAM" id="SSF55781">
    <property type="entry name" value="GAF domain-like"/>
    <property type="match status" value="2"/>
</dbReference>
<accession>A0A561VCT6</accession>
<dbReference type="Pfam" id="PF13185">
    <property type="entry name" value="GAF_2"/>
    <property type="match status" value="1"/>
</dbReference>
<dbReference type="Gene3D" id="3.30.70.270">
    <property type="match status" value="1"/>
</dbReference>
<dbReference type="GO" id="GO:0052621">
    <property type="term" value="F:diguanylate cyclase activity"/>
    <property type="evidence" value="ECO:0007669"/>
    <property type="project" value="TreeGrafter"/>
</dbReference>
<dbReference type="Pfam" id="PF01590">
    <property type="entry name" value="GAF"/>
    <property type="match status" value="1"/>
</dbReference>
<sequence>MTSAAAAPQALTEVLRAGGGSVAERVDRALALLLEQLGMQVSYVSVFRGDDRVVTHSRSVPHGPVLPAGTAHPVAETLCHLVATGRLEPLVADARRHPLIASHPHTGAFGIRGYASVPLRLGGRVAGAVCVASTAPAPGLGARDENILRAVAGHVADLLGDVRDTEPGDPAAPPGARSLATADLEAVTRPLLRLMQQATGLEATYLTLHDEATDELVVTYADETADLGFAEGTSVSWPASLCRRTIGGGGACVTDVQERWADCAVARQAGVNTWVSVPVRDHEGRLIGTLCGGSRADVPLDGRAESVVRGVAGLIAEQLAREAAHLAATSRARDLQQRVEILRDSAERDPLTGLANRAGITRWMTAALPRLRGDDRTLMVAFLDLDGFKPVNDTYGHAVGDEVLRLFGERLQAVGRAEDLRGRLGGDEFVIAAVLPAAADRHGWASRVRGITDVLLGDIRVTASLGVAAVTDPATDIGDLIHRADEAMYRDKQQRHALPAPC</sequence>
<feature type="domain" description="GGDEF" evidence="1">
    <location>
        <begin position="376"/>
        <end position="502"/>
    </location>
</feature>
<dbReference type="InterPro" id="IPR000160">
    <property type="entry name" value="GGDEF_dom"/>
</dbReference>
<dbReference type="InterPro" id="IPR003018">
    <property type="entry name" value="GAF"/>
</dbReference>
<evidence type="ECO:0000313" key="2">
    <source>
        <dbReference type="EMBL" id="TWG09420.1"/>
    </source>
</evidence>
<evidence type="ECO:0000313" key="3">
    <source>
        <dbReference type="Proteomes" id="UP000320239"/>
    </source>
</evidence>
<dbReference type="InterPro" id="IPR029787">
    <property type="entry name" value="Nucleotide_cyclase"/>
</dbReference>
<dbReference type="SMART" id="SM00267">
    <property type="entry name" value="GGDEF"/>
    <property type="match status" value="1"/>
</dbReference>
<dbReference type="Gene3D" id="3.30.450.40">
    <property type="match status" value="2"/>
</dbReference>
<gene>
    <name evidence="2" type="ORF">FHX34_108135</name>
</gene>
<dbReference type="EMBL" id="VIWY01000008">
    <property type="protein sequence ID" value="TWG09420.1"/>
    <property type="molecule type" value="Genomic_DNA"/>
</dbReference>
<proteinExistence type="predicted"/>
<dbReference type="InterPro" id="IPR050469">
    <property type="entry name" value="Diguanylate_Cyclase"/>
</dbReference>
<dbReference type="PANTHER" id="PTHR45138:SF9">
    <property type="entry name" value="DIGUANYLATE CYCLASE DGCM-RELATED"/>
    <property type="match status" value="1"/>
</dbReference>
<reference evidence="2 3" key="1">
    <citation type="submission" date="2019-06" db="EMBL/GenBank/DDBJ databases">
        <title>Sequencing the genomes of 1000 actinobacteria strains.</title>
        <authorList>
            <person name="Klenk H.-P."/>
        </authorList>
    </citation>
    <scope>NUCLEOTIDE SEQUENCE [LARGE SCALE GENOMIC DNA]</scope>
    <source>
        <strain evidence="2 3">DSM 43866</strain>
    </source>
</reference>
<dbReference type="RefSeq" id="WP_122978374.1">
    <property type="nucleotide sequence ID" value="NZ_BOMX01000173.1"/>
</dbReference>
<dbReference type="OrthoDB" id="23692at2"/>
<keyword evidence="3" id="KW-1185">Reference proteome</keyword>
<dbReference type="InterPro" id="IPR029016">
    <property type="entry name" value="GAF-like_dom_sf"/>
</dbReference>